<dbReference type="PANTHER" id="PTHR13710">
    <property type="entry name" value="DNA HELICASE RECQ FAMILY MEMBER"/>
    <property type="match status" value="1"/>
</dbReference>
<evidence type="ECO:0000256" key="1">
    <source>
        <dbReference type="ARBA" id="ARBA00005446"/>
    </source>
</evidence>
<proteinExistence type="inferred from homology"/>
<dbReference type="GO" id="GO:0005694">
    <property type="term" value="C:chromosome"/>
    <property type="evidence" value="ECO:0007669"/>
    <property type="project" value="TreeGrafter"/>
</dbReference>
<feature type="domain" description="DEAD/DEAH-box helicase" evidence="6">
    <location>
        <begin position="4"/>
        <end position="172"/>
    </location>
</feature>
<dbReference type="GO" id="GO:0043138">
    <property type="term" value="F:3'-5' DNA helicase activity"/>
    <property type="evidence" value="ECO:0007669"/>
    <property type="project" value="UniProtKB-EC"/>
</dbReference>
<dbReference type="GO" id="GO:0003677">
    <property type="term" value="F:DNA binding"/>
    <property type="evidence" value="ECO:0007669"/>
    <property type="project" value="UniProtKB-KW"/>
</dbReference>
<dbReference type="GO" id="GO:0009378">
    <property type="term" value="F:four-way junction helicase activity"/>
    <property type="evidence" value="ECO:0007669"/>
    <property type="project" value="TreeGrafter"/>
</dbReference>
<keyword evidence="2" id="KW-0238">DNA-binding</keyword>
<dbReference type="GO" id="GO:0005737">
    <property type="term" value="C:cytoplasm"/>
    <property type="evidence" value="ECO:0007669"/>
    <property type="project" value="TreeGrafter"/>
</dbReference>
<dbReference type="Pfam" id="PF00270">
    <property type="entry name" value="DEAD"/>
    <property type="match status" value="1"/>
</dbReference>
<protein>
    <recommendedName>
        <fullName evidence="5">DNA 3'-5' helicase</fullName>
        <ecNumber evidence="5">5.6.2.4</ecNumber>
    </recommendedName>
</protein>
<reference evidence="8" key="1">
    <citation type="journal article" date="2014" name="Proc. Natl. Acad. Sci. U.S.A.">
        <title>Extensive sampling of basidiomycete genomes demonstrates inadequacy of the white-rot/brown-rot paradigm for wood decay fungi.</title>
        <authorList>
            <person name="Riley R."/>
            <person name="Salamov A.A."/>
            <person name="Brown D.W."/>
            <person name="Nagy L.G."/>
            <person name="Floudas D."/>
            <person name="Held B.W."/>
            <person name="Levasseur A."/>
            <person name="Lombard V."/>
            <person name="Morin E."/>
            <person name="Otillar R."/>
            <person name="Lindquist E.A."/>
            <person name="Sun H."/>
            <person name="LaButti K.M."/>
            <person name="Schmutz J."/>
            <person name="Jabbour D."/>
            <person name="Luo H."/>
            <person name="Baker S.E."/>
            <person name="Pisabarro A.G."/>
            <person name="Walton J.D."/>
            <person name="Blanchette R.A."/>
            <person name="Henrissat B."/>
            <person name="Martin F."/>
            <person name="Cullen D."/>
            <person name="Hibbett D.S."/>
            <person name="Grigoriev I.V."/>
        </authorList>
    </citation>
    <scope>NUCLEOTIDE SEQUENCE [LARGE SCALE GENOMIC DNA]</scope>
    <source>
        <strain evidence="8">FD-172 SS1</strain>
    </source>
</reference>
<name>A0A067LTJ8_BOTB1</name>
<dbReference type="OrthoDB" id="3269685at2759"/>
<dbReference type="InterPro" id="IPR011545">
    <property type="entry name" value="DEAD/DEAH_box_helicase_dom"/>
</dbReference>
<dbReference type="GO" id="GO:0005524">
    <property type="term" value="F:ATP binding"/>
    <property type="evidence" value="ECO:0007669"/>
    <property type="project" value="InterPro"/>
</dbReference>
<evidence type="ECO:0000256" key="2">
    <source>
        <dbReference type="ARBA" id="ARBA00023125"/>
    </source>
</evidence>
<dbReference type="STRING" id="930990.A0A067LTJ8"/>
<dbReference type="EMBL" id="KL198129">
    <property type="protein sequence ID" value="KDQ06623.1"/>
    <property type="molecule type" value="Genomic_DNA"/>
</dbReference>
<feature type="non-terminal residue" evidence="7">
    <location>
        <position position="1"/>
    </location>
</feature>
<dbReference type="PANTHER" id="PTHR13710:SF105">
    <property type="entry name" value="ATP-DEPENDENT DNA HELICASE Q1"/>
    <property type="match status" value="1"/>
</dbReference>
<comment type="catalytic activity">
    <reaction evidence="4">
        <text>Couples ATP hydrolysis with the unwinding of duplex DNA by translocating in the 3'-5' direction.</text>
        <dbReference type="EC" id="5.6.2.4"/>
    </reaction>
</comment>
<dbReference type="HOGENOM" id="CLU_101063_1_0_1"/>
<gene>
    <name evidence="7" type="ORF">BOTBODRAFT_72546</name>
</gene>
<evidence type="ECO:0000256" key="3">
    <source>
        <dbReference type="ARBA" id="ARBA00023235"/>
    </source>
</evidence>
<dbReference type="AlphaFoldDB" id="A0A067LTJ8"/>
<dbReference type="Proteomes" id="UP000027195">
    <property type="component" value="Unassembled WGS sequence"/>
</dbReference>
<dbReference type="InParanoid" id="A0A067LTJ8"/>
<organism evidence="7 8">
    <name type="scientific">Botryobasidium botryosum (strain FD-172 SS1)</name>
    <dbReference type="NCBI Taxonomy" id="930990"/>
    <lineage>
        <taxon>Eukaryota</taxon>
        <taxon>Fungi</taxon>
        <taxon>Dikarya</taxon>
        <taxon>Basidiomycota</taxon>
        <taxon>Agaricomycotina</taxon>
        <taxon>Agaricomycetes</taxon>
        <taxon>Cantharellales</taxon>
        <taxon>Botryobasidiaceae</taxon>
        <taxon>Botryobasidium</taxon>
    </lineage>
</organism>
<evidence type="ECO:0000313" key="8">
    <source>
        <dbReference type="Proteomes" id="UP000027195"/>
    </source>
</evidence>
<evidence type="ECO:0000259" key="6">
    <source>
        <dbReference type="Pfam" id="PF00270"/>
    </source>
</evidence>
<comment type="similarity">
    <text evidence="1">Belongs to the helicase family. RecQ subfamily.</text>
</comment>
<evidence type="ECO:0000256" key="4">
    <source>
        <dbReference type="ARBA" id="ARBA00034617"/>
    </source>
</evidence>
<dbReference type="InterPro" id="IPR027417">
    <property type="entry name" value="P-loop_NTPase"/>
</dbReference>
<accession>A0A067LTJ8</accession>
<keyword evidence="3" id="KW-0413">Isomerase</keyword>
<feature type="non-terminal residue" evidence="7">
    <location>
        <position position="187"/>
    </location>
</feature>
<keyword evidence="8" id="KW-1185">Reference proteome</keyword>
<dbReference type="EC" id="5.6.2.4" evidence="5"/>
<dbReference type="SUPFAM" id="SSF52540">
    <property type="entry name" value="P-loop containing nucleoside triphosphate hydrolases"/>
    <property type="match status" value="1"/>
</dbReference>
<evidence type="ECO:0000313" key="7">
    <source>
        <dbReference type="EMBL" id="KDQ06623.1"/>
    </source>
</evidence>
<dbReference type="Gene3D" id="3.40.50.300">
    <property type="entry name" value="P-loop containing nucleotide triphosphate hydrolases"/>
    <property type="match status" value="1"/>
</dbReference>
<evidence type="ECO:0000256" key="5">
    <source>
        <dbReference type="ARBA" id="ARBA00034808"/>
    </source>
</evidence>
<dbReference type="GO" id="GO:0000724">
    <property type="term" value="P:double-strand break repair via homologous recombination"/>
    <property type="evidence" value="ECO:0007669"/>
    <property type="project" value="TreeGrafter"/>
</dbReference>
<sequence length="187" mass="20811">PYEQQLICVAQVLDRKDIFAITATGDGKSALFYLPNLVLQYMRDHPKQEYPPLARGRVAPASPASIVICPLIGLEDNLVKGMQVYGVRAVAINSASLFKACVQGEDLYKRAKGGEWDVVLISPEQLETKGFHWLFLDGAFCENLCSSNIDEAHLMVTWGCDFREAYRNVGHIHSRFPDHSSLITTLA</sequence>